<evidence type="ECO:0000256" key="2">
    <source>
        <dbReference type="ARBA" id="ARBA00039140"/>
    </source>
</evidence>
<comment type="caution">
    <text evidence="6">The sequence shown here is derived from an EMBL/GenBank/DDBJ whole genome shotgun (WGS) entry which is preliminary data.</text>
</comment>
<dbReference type="AlphaFoldDB" id="A0A139X302"/>
<dbReference type="GO" id="GO:0006935">
    <property type="term" value="P:chemotaxis"/>
    <property type="evidence" value="ECO:0007669"/>
    <property type="project" value="UniProtKB-UniRule"/>
</dbReference>
<protein>
    <recommendedName>
        <fullName evidence="2">protein-glutamate methylesterase</fullName>
        <ecNumber evidence="2">3.1.1.61</ecNumber>
    </recommendedName>
</protein>
<dbReference type="SUPFAM" id="SSF52738">
    <property type="entry name" value="Methylesterase CheB, C-terminal domain"/>
    <property type="match status" value="1"/>
</dbReference>
<name>A0A139X302_9CYAN</name>
<dbReference type="Proteomes" id="UP000076925">
    <property type="component" value="Unassembled WGS sequence"/>
</dbReference>
<dbReference type="CDD" id="cd16433">
    <property type="entry name" value="CheB"/>
    <property type="match status" value="1"/>
</dbReference>
<dbReference type="STRING" id="128403.WA1_34270"/>
<accession>A0A139X302</accession>
<dbReference type="GO" id="GO:0000156">
    <property type="term" value="F:phosphorelay response regulator activity"/>
    <property type="evidence" value="ECO:0007669"/>
    <property type="project" value="InterPro"/>
</dbReference>
<feature type="active site" evidence="4">
    <location>
        <position position="138"/>
    </location>
</feature>
<dbReference type="Gene3D" id="3.40.50.180">
    <property type="entry name" value="Methylesterase CheB, C-terminal domain"/>
    <property type="match status" value="1"/>
</dbReference>
<keyword evidence="4" id="KW-0145">Chemotaxis</keyword>
<dbReference type="InterPro" id="IPR000673">
    <property type="entry name" value="Sig_transdc_resp-reg_Me-estase"/>
</dbReference>
<dbReference type="GO" id="GO:0008984">
    <property type="term" value="F:protein-glutamate methylesterase activity"/>
    <property type="evidence" value="ECO:0007669"/>
    <property type="project" value="UniProtKB-EC"/>
</dbReference>
<dbReference type="EMBL" id="ANNX02000036">
    <property type="protein sequence ID" value="KYC39054.1"/>
    <property type="molecule type" value="Genomic_DNA"/>
</dbReference>
<comment type="catalytic activity">
    <reaction evidence="3">
        <text>[protein]-L-glutamate 5-O-methyl ester + H2O = L-glutamyl-[protein] + methanol + H(+)</text>
        <dbReference type="Rhea" id="RHEA:23236"/>
        <dbReference type="Rhea" id="RHEA-COMP:10208"/>
        <dbReference type="Rhea" id="RHEA-COMP:10311"/>
        <dbReference type="ChEBI" id="CHEBI:15377"/>
        <dbReference type="ChEBI" id="CHEBI:15378"/>
        <dbReference type="ChEBI" id="CHEBI:17790"/>
        <dbReference type="ChEBI" id="CHEBI:29973"/>
        <dbReference type="ChEBI" id="CHEBI:82795"/>
        <dbReference type="EC" id="3.1.1.61"/>
    </reaction>
</comment>
<dbReference type="EC" id="3.1.1.61" evidence="2"/>
<dbReference type="OrthoDB" id="9793421at2"/>
<evidence type="ECO:0000313" key="7">
    <source>
        <dbReference type="Proteomes" id="UP000076925"/>
    </source>
</evidence>
<feature type="active site" evidence="4">
    <location>
        <position position="11"/>
    </location>
</feature>
<feature type="active site" evidence="4">
    <location>
        <position position="38"/>
    </location>
</feature>
<dbReference type="Pfam" id="PF01339">
    <property type="entry name" value="CheB_methylest"/>
    <property type="match status" value="1"/>
</dbReference>
<dbReference type="GO" id="GO:0005737">
    <property type="term" value="C:cytoplasm"/>
    <property type="evidence" value="ECO:0007669"/>
    <property type="project" value="InterPro"/>
</dbReference>
<dbReference type="PANTHER" id="PTHR42872:SF3">
    <property type="entry name" value="PROTEIN-GLUTAMATE METHYLESTERASE_PROTEIN-GLUTAMINE GLUTAMINASE 1"/>
    <property type="match status" value="1"/>
</dbReference>
<dbReference type="InterPro" id="IPR035909">
    <property type="entry name" value="CheB_C"/>
</dbReference>
<evidence type="ECO:0000313" key="6">
    <source>
        <dbReference type="EMBL" id="KYC39054.1"/>
    </source>
</evidence>
<proteinExistence type="predicted"/>
<keyword evidence="7" id="KW-1185">Reference proteome</keyword>
<evidence type="ECO:0000256" key="3">
    <source>
        <dbReference type="ARBA" id="ARBA00048267"/>
    </source>
</evidence>
<organism evidence="6 7">
    <name type="scientific">Scytonema hofmannii PCC 7110</name>
    <dbReference type="NCBI Taxonomy" id="128403"/>
    <lineage>
        <taxon>Bacteria</taxon>
        <taxon>Bacillati</taxon>
        <taxon>Cyanobacteriota</taxon>
        <taxon>Cyanophyceae</taxon>
        <taxon>Nostocales</taxon>
        <taxon>Scytonemataceae</taxon>
        <taxon>Scytonema</taxon>
    </lineage>
</organism>
<sequence>MTFKLIVIGASLGGVSALEVLLAGLPKNFPVPVAIVQHRHKDSNDDKLRSALQQYSHLAIAEPQDKEEILPGTVYLAPADYHLQVEGRNNAIPHPYFSLSVDAPVTYARPSIDVLFETAADAYADKVIGVLLTGANHDGTQGLARIRARGGKTVVQEPSTAYCAIMPKAAIAADVVDKSLPLADIAPFLVKICHI</sequence>
<dbReference type="RefSeq" id="WP_017743546.1">
    <property type="nucleotide sequence ID" value="NZ_KQ976354.1"/>
</dbReference>
<dbReference type="PANTHER" id="PTHR42872">
    <property type="entry name" value="PROTEIN-GLUTAMATE METHYLESTERASE/PROTEIN-GLUTAMINE GLUTAMINASE"/>
    <property type="match status" value="1"/>
</dbReference>
<evidence type="ECO:0000259" key="5">
    <source>
        <dbReference type="PROSITE" id="PS50122"/>
    </source>
</evidence>
<reference evidence="6 7" key="1">
    <citation type="journal article" date="2013" name="Genome Biol. Evol.">
        <title>Genomes of Stigonematalean cyanobacteria (subsection V) and the evolution of oxygenic photosynthesis from prokaryotes to plastids.</title>
        <authorList>
            <person name="Dagan T."/>
            <person name="Roettger M."/>
            <person name="Stucken K."/>
            <person name="Landan G."/>
            <person name="Koch R."/>
            <person name="Major P."/>
            <person name="Gould S.B."/>
            <person name="Goremykin V.V."/>
            <person name="Rippka R."/>
            <person name="Tandeau de Marsac N."/>
            <person name="Gugger M."/>
            <person name="Lockhart P.J."/>
            <person name="Allen J.F."/>
            <person name="Brune I."/>
            <person name="Maus I."/>
            <person name="Puhler A."/>
            <person name="Martin W.F."/>
        </authorList>
    </citation>
    <scope>NUCLEOTIDE SEQUENCE [LARGE SCALE GENOMIC DNA]</scope>
    <source>
        <strain evidence="6 7">PCC 7110</strain>
    </source>
</reference>
<evidence type="ECO:0000256" key="4">
    <source>
        <dbReference type="PROSITE-ProRule" id="PRU00050"/>
    </source>
</evidence>
<dbReference type="PROSITE" id="PS50122">
    <property type="entry name" value="CHEB"/>
    <property type="match status" value="1"/>
</dbReference>
<feature type="domain" description="CheB-type methylesterase" evidence="5">
    <location>
        <begin position="1"/>
        <end position="195"/>
    </location>
</feature>
<evidence type="ECO:0000256" key="1">
    <source>
        <dbReference type="ARBA" id="ARBA00022801"/>
    </source>
</evidence>
<keyword evidence="1 4" id="KW-0378">Hydrolase</keyword>
<gene>
    <name evidence="6" type="ORF">WA1_34270</name>
</gene>